<proteinExistence type="predicted"/>
<keyword evidence="2" id="KW-1185">Reference proteome</keyword>
<reference evidence="2" key="1">
    <citation type="submission" date="2016-04" db="EMBL/GenBank/DDBJ databases">
        <title>The genome sequence project of a novel Fervidobacterium isolate from a hot spring in Thailand.</title>
        <authorList>
            <person name="Gonzalez J.M."/>
            <person name="Cuecas A."/>
            <person name="Kanoksilapatham W."/>
        </authorList>
    </citation>
    <scope>NUCLEOTIDE SEQUENCE [LARGE SCALE GENOMIC DNA]</scope>
    <source>
        <strain evidence="2">FC2004</strain>
    </source>
</reference>
<dbReference type="Proteomes" id="UP000094570">
    <property type="component" value="Unassembled WGS sequence"/>
</dbReference>
<accession>A0A1E3G123</accession>
<organism evidence="1 2">
    <name type="scientific">Fervidobacterium thailandense</name>
    <dbReference type="NCBI Taxonomy" id="1008305"/>
    <lineage>
        <taxon>Bacteria</taxon>
        <taxon>Thermotogati</taxon>
        <taxon>Thermotogota</taxon>
        <taxon>Thermotogae</taxon>
        <taxon>Thermotogales</taxon>
        <taxon>Fervidobacteriaceae</taxon>
        <taxon>Fervidobacterium</taxon>
    </lineage>
</organism>
<dbReference type="AlphaFoldDB" id="A0A1E3G123"/>
<comment type="caution">
    <text evidence="1">The sequence shown here is derived from an EMBL/GenBank/DDBJ whole genome shotgun (WGS) entry which is preliminary data.</text>
</comment>
<dbReference type="RefSeq" id="WP_069293668.1">
    <property type="nucleotide sequence ID" value="NZ_CP140110.1"/>
</dbReference>
<name>A0A1E3G123_9BACT</name>
<sequence length="131" mass="14998">MLNPTKVLFLVAIFVLASAVLGQTGGIQYANPDWKTNTTIFSIPHYGIWSPVFTSKGEVVGLRGFNLLLGYTWRNYLEPVKVHRFNTFWEWGFLFFFPYVGFGTDYLFDDNALLTVGMIYLTPYLGFGIKF</sequence>
<protein>
    <submittedName>
        <fullName evidence="1">Uncharacterized protein</fullName>
    </submittedName>
</protein>
<evidence type="ECO:0000313" key="1">
    <source>
        <dbReference type="EMBL" id="ODN29949.1"/>
    </source>
</evidence>
<dbReference type="OrthoDB" id="48949at2"/>
<evidence type="ECO:0000313" key="2">
    <source>
        <dbReference type="Proteomes" id="UP000094570"/>
    </source>
</evidence>
<dbReference type="EMBL" id="LWAF01000014">
    <property type="protein sequence ID" value="ODN29949.1"/>
    <property type="molecule type" value="Genomic_DNA"/>
</dbReference>
<gene>
    <name evidence="1" type="ORF">A4H02_08060</name>
</gene>